<keyword evidence="7" id="KW-1185">Reference proteome</keyword>
<evidence type="ECO:0000256" key="5">
    <source>
        <dbReference type="PROSITE-ProRule" id="PRU01191"/>
    </source>
</evidence>
<dbReference type="AlphaFoldDB" id="A0AAN7IZT3"/>
<evidence type="ECO:0008006" key="8">
    <source>
        <dbReference type="Google" id="ProtNLM"/>
    </source>
</evidence>
<dbReference type="InterPro" id="IPR005202">
    <property type="entry name" value="TF_GRAS"/>
</dbReference>
<dbReference type="PROSITE" id="PS50985">
    <property type="entry name" value="GRAS"/>
    <property type="match status" value="1"/>
</dbReference>
<proteinExistence type="inferred from homology"/>
<sequence length="369" mass="41545">MAGAKDSRPSASLESSPWMQLSPGLGSQFRRPPSGEVALQLIKLLDECAIHIAADSMQSANICLEHISHFASADAFNKTKISSVYEEIHVQRLFFKLCPFLKVAYVITNQAIIEAMEGEKAWFDLLQKLSSQPEGPPHLKITAIHENKDVLEQMDLQLTEKANSLNIPFQFNPIVGKLENLDLESLHVKTGEALAISSVLQLHSLLATDEGMMRNSTVASKNRPKFSSGLLPMLMVITDQEANHNGFTLMERVVNSFKFYAALFDCLDSTVSGALIDRQKIEKMLFGEEIKNIIACEGVERKERHEKLEKWILRLELAGFGRVHFSFLGMIKAKELLQSYDHHYNVKEENGCLAICWRDNPLFSLSAWR</sequence>
<comment type="similarity">
    <text evidence="5">Belongs to the GRAS family.</text>
</comment>
<evidence type="ECO:0000256" key="4">
    <source>
        <dbReference type="ARBA" id="ARBA00023242"/>
    </source>
</evidence>
<keyword evidence="4" id="KW-0539">Nucleus</keyword>
<dbReference type="GO" id="GO:0005634">
    <property type="term" value="C:nucleus"/>
    <property type="evidence" value="ECO:0007669"/>
    <property type="project" value="UniProtKB-SubCell"/>
</dbReference>
<evidence type="ECO:0000313" key="7">
    <source>
        <dbReference type="Proteomes" id="UP001324115"/>
    </source>
</evidence>
<protein>
    <recommendedName>
        <fullName evidence="8">Scarecrow-like protein 3</fullName>
    </recommendedName>
</protein>
<dbReference type="PANTHER" id="PTHR31636">
    <property type="entry name" value="OSJNBA0084A10.13 PROTEIN-RELATED"/>
    <property type="match status" value="1"/>
</dbReference>
<comment type="subcellular location">
    <subcellularLocation>
        <location evidence="1">Nucleus</location>
    </subcellularLocation>
</comment>
<evidence type="ECO:0000256" key="3">
    <source>
        <dbReference type="ARBA" id="ARBA00023163"/>
    </source>
</evidence>
<reference evidence="6 7" key="1">
    <citation type="journal article" date="2023" name="G3 (Bethesda)">
        <title>A haplotype-resolved chromosome-scale genome for Quercus rubra L. provides insights into the genetics of adaptive traits for red oak species.</title>
        <authorList>
            <person name="Kapoor B."/>
            <person name="Jenkins J."/>
            <person name="Schmutz J."/>
            <person name="Zhebentyayeva T."/>
            <person name="Kuelheim C."/>
            <person name="Coggeshall M."/>
            <person name="Heim C."/>
            <person name="Lasky J.R."/>
            <person name="Leites L."/>
            <person name="Islam-Faridi N."/>
            <person name="Romero-Severson J."/>
            <person name="DeLeo V.L."/>
            <person name="Lucas S.M."/>
            <person name="Lazic D."/>
            <person name="Gailing O."/>
            <person name="Carlson J."/>
            <person name="Staton M."/>
        </authorList>
    </citation>
    <scope>NUCLEOTIDE SEQUENCE [LARGE SCALE GENOMIC DNA]</scope>
    <source>
        <strain evidence="6">Pseudo-F2</strain>
    </source>
</reference>
<dbReference type="Proteomes" id="UP001324115">
    <property type="component" value="Unassembled WGS sequence"/>
</dbReference>
<dbReference type="EMBL" id="JAXUIC010000004">
    <property type="protein sequence ID" value="KAK4592136.1"/>
    <property type="molecule type" value="Genomic_DNA"/>
</dbReference>
<feature type="region of interest" description="SAW" evidence="5">
    <location>
        <begin position="295"/>
        <end position="369"/>
    </location>
</feature>
<gene>
    <name evidence="6" type="ORF">RGQ29_016579</name>
</gene>
<keyword evidence="2" id="KW-0805">Transcription regulation</keyword>
<dbReference type="SMR" id="A0AAN7IZT3"/>
<organism evidence="6 7">
    <name type="scientific">Quercus rubra</name>
    <name type="common">Northern red oak</name>
    <name type="synonym">Quercus borealis</name>
    <dbReference type="NCBI Taxonomy" id="3512"/>
    <lineage>
        <taxon>Eukaryota</taxon>
        <taxon>Viridiplantae</taxon>
        <taxon>Streptophyta</taxon>
        <taxon>Embryophyta</taxon>
        <taxon>Tracheophyta</taxon>
        <taxon>Spermatophyta</taxon>
        <taxon>Magnoliopsida</taxon>
        <taxon>eudicotyledons</taxon>
        <taxon>Gunneridae</taxon>
        <taxon>Pentapetalae</taxon>
        <taxon>rosids</taxon>
        <taxon>fabids</taxon>
        <taxon>Fagales</taxon>
        <taxon>Fagaceae</taxon>
        <taxon>Quercus</taxon>
    </lineage>
</organism>
<dbReference type="Pfam" id="PF03514">
    <property type="entry name" value="GRAS"/>
    <property type="match status" value="1"/>
</dbReference>
<accession>A0AAN7IZT3</accession>
<evidence type="ECO:0000313" key="6">
    <source>
        <dbReference type="EMBL" id="KAK4592136.1"/>
    </source>
</evidence>
<keyword evidence="3" id="KW-0804">Transcription</keyword>
<evidence type="ECO:0000256" key="1">
    <source>
        <dbReference type="ARBA" id="ARBA00004123"/>
    </source>
</evidence>
<name>A0AAN7IZT3_QUERU</name>
<evidence type="ECO:0000256" key="2">
    <source>
        <dbReference type="ARBA" id="ARBA00023015"/>
    </source>
</evidence>
<feature type="region of interest" description="Leucine repeat II (LRII)" evidence="5">
    <location>
        <begin position="153"/>
        <end position="185"/>
    </location>
</feature>
<feature type="short sequence motif" description="LXXLL motif" evidence="5">
    <location>
        <begin position="202"/>
        <end position="206"/>
    </location>
</feature>
<comment type="caution">
    <text evidence="6">The sequence shown here is derived from an EMBL/GenBank/DDBJ whole genome shotgun (WGS) entry which is preliminary data.</text>
</comment>
<comment type="caution">
    <text evidence="5">Lacks conserved residue(s) required for the propagation of feature annotation.</text>
</comment>